<dbReference type="Gene3D" id="3.40.50.300">
    <property type="entry name" value="P-loop containing nucleotide triphosphate hydrolases"/>
    <property type="match status" value="1"/>
</dbReference>
<dbReference type="Pfam" id="PF00005">
    <property type="entry name" value="ABC_tran"/>
    <property type="match status" value="1"/>
</dbReference>
<dbReference type="OrthoDB" id="9804819at2"/>
<feature type="domain" description="ABC transporter" evidence="4">
    <location>
        <begin position="8"/>
        <end position="233"/>
    </location>
</feature>
<comment type="caution">
    <text evidence="5">The sequence shown here is derived from an EMBL/GenBank/DDBJ whole genome shotgun (WGS) entry which is preliminary data.</text>
</comment>
<dbReference type="PANTHER" id="PTHR43158">
    <property type="entry name" value="SKFA PEPTIDE EXPORT ATP-BINDING PROTEIN SKFE"/>
    <property type="match status" value="1"/>
</dbReference>
<dbReference type="AlphaFoldDB" id="A0A5C8Z5K5"/>
<protein>
    <submittedName>
        <fullName evidence="5">ABC transporter ATP-binding protein</fullName>
    </submittedName>
</protein>
<evidence type="ECO:0000313" key="5">
    <source>
        <dbReference type="EMBL" id="TXR52553.1"/>
    </source>
</evidence>
<evidence type="ECO:0000256" key="3">
    <source>
        <dbReference type="SAM" id="MobiDB-lite"/>
    </source>
</evidence>
<dbReference type="Proteomes" id="UP000321234">
    <property type="component" value="Unassembled WGS sequence"/>
</dbReference>
<evidence type="ECO:0000256" key="1">
    <source>
        <dbReference type="ARBA" id="ARBA00022741"/>
    </source>
</evidence>
<feature type="region of interest" description="Disordered" evidence="3">
    <location>
        <begin position="287"/>
        <end position="313"/>
    </location>
</feature>
<evidence type="ECO:0000259" key="4">
    <source>
        <dbReference type="PROSITE" id="PS50893"/>
    </source>
</evidence>
<dbReference type="GO" id="GO:0016887">
    <property type="term" value="F:ATP hydrolysis activity"/>
    <property type="evidence" value="ECO:0007669"/>
    <property type="project" value="InterPro"/>
</dbReference>
<dbReference type="RefSeq" id="WP_147927983.1">
    <property type="nucleotide sequence ID" value="NZ_VKAC01000013.1"/>
</dbReference>
<evidence type="ECO:0000313" key="6">
    <source>
        <dbReference type="Proteomes" id="UP000321234"/>
    </source>
</evidence>
<keyword evidence="1" id="KW-0547">Nucleotide-binding</keyword>
<keyword evidence="2 5" id="KW-0067">ATP-binding</keyword>
<dbReference type="PANTHER" id="PTHR43158:SF5">
    <property type="entry name" value="ABC TRANSPORTER, ATP-BINDING PROTEIN"/>
    <property type="match status" value="1"/>
</dbReference>
<dbReference type="InterPro" id="IPR003593">
    <property type="entry name" value="AAA+_ATPase"/>
</dbReference>
<name>A0A5C8Z5K5_9ACTN</name>
<evidence type="ECO:0000256" key="2">
    <source>
        <dbReference type="ARBA" id="ARBA00022840"/>
    </source>
</evidence>
<dbReference type="SMART" id="SM00382">
    <property type="entry name" value="AAA"/>
    <property type="match status" value="1"/>
</dbReference>
<organism evidence="5 6">
    <name type="scientific">Quadrisphaera setariae</name>
    <dbReference type="NCBI Taxonomy" id="2593304"/>
    <lineage>
        <taxon>Bacteria</taxon>
        <taxon>Bacillati</taxon>
        <taxon>Actinomycetota</taxon>
        <taxon>Actinomycetes</taxon>
        <taxon>Kineosporiales</taxon>
        <taxon>Kineosporiaceae</taxon>
        <taxon>Quadrisphaera</taxon>
    </lineage>
</organism>
<sequence>MTTDEPALRLHGVSRTFGQTAALSDVSLEVPHGTVCGLLGRNGAGKTTLMSLAAGHDRPTGGRVEVFGRDPFTHAPTTSAVSLVRDDQRYPDDFRLRHLLAVAPRFHARWDRERAAELVDAFRLPARTDVKKYSRGQLSALGIVLGLCSRAPLTVFDEPYLGLDASARRTFYAQLVADLAEHPRTVLVSTHLVDEMEALLDHVVVLEGGRVVRDCSLDEARSAAYTVSGPAVVVDGLTAGLPVLTSRRLGGLRSTTVEAPLTPEAAAAARAVGAQVEQASLQDVVAAHGADRDDDDTAHRTAHPTLETAGARA</sequence>
<gene>
    <name evidence="5" type="ORF">FMM08_19100</name>
</gene>
<dbReference type="GO" id="GO:0005524">
    <property type="term" value="F:ATP binding"/>
    <property type="evidence" value="ECO:0007669"/>
    <property type="project" value="UniProtKB-KW"/>
</dbReference>
<keyword evidence="6" id="KW-1185">Reference proteome</keyword>
<dbReference type="SUPFAM" id="SSF52540">
    <property type="entry name" value="P-loop containing nucleoside triphosphate hydrolases"/>
    <property type="match status" value="1"/>
</dbReference>
<dbReference type="PROSITE" id="PS50893">
    <property type="entry name" value="ABC_TRANSPORTER_2"/>
    <property type="match status" value="1"/>
</dbReference>
<accession>A0A5C8Z5K5</accession>
<dbReference type="EMBL" id="VKAC01000013">
    <property type="protein sequence ID" value="TXR52553.1"/>
    <property type="molecule type" value="Genomic_DNA"/>
</dbReference>
<dbReference type="InterPro" id="IPR027417">
    <property type="entry name" value="P-loop_NTPase"/>
</dbReference>
<dbReference type="CDD" id="cd03230">
    <property type="entry name" value="ABC_DR_subfamily_A"/>
    <property type="match status" value="1"/>
</dbReference>
<proteinExistence type="predicted"/>
<reference evidence="5 6" key="1">
    <citation type="submission" date="2019-07" db="EMBL/GenBank/DDBJ databases">
        <title>Quadrisphaera sp. strain DD2A genome sequencing and assembly.</title>
        <authorList>
            <person name="Kim I."/>
        </authorList>
    </citation>
    <scope>NUCLEOTIDE SEQUENCE [LARGE SCALE GENOMIC DNA]</scope>
    <source>
        <strain evidence="5 6">DD2A</strain>
    </source>
</reference>
<dbReference type="InterPro" id="IPR003439">
    <property type="entry name" value="ABC_transporter-like_ATP-bd"/>
</dbReference>